<gene>
    <name evidence="2" type="ORF">GO984_17410</name>
</gene>
<evidence type="ECO:0000313" key="2">
    <source>
        <dbReference type="EMBL" id="MVO17596.1"/>
    </source>
</evidence>
<proteinExistence type="predicted"/>
<dbReference type="Proteomes" id="UP000478892">
    <property type="component" value="Unassembled WGS sequence"/>
</dbReference>
<dbReference type="Gene3D" id="2.40.50.870">
    <property type="entry name" value="Protein of unknown function (DUF3299)"/>
    <property type="match status" value="1"/>
</dbReference>
<keyword evidence="1" id="KW-0732">Signal</keyword>
<dbReference type="Pfam" id="PF11736">
    <property type="entry name" value="DUF3299"/>
    <property type="match status" value="1"/>
</dbReference>
<evidence type="ECO:0000313" key="3">
    <source>
        <dbReference type="Proteomes" id="UP000478892"/>
    </source>
</evidence>
<dbReference type="EMBL" id="WQLV01000012">
    <property type="protein sequence ID" value="MVO17596.1"/>
    <property type="molecule type" value="Genomic_DNA"/>
</dbReference>
<reference evidence="2 3" key="1">
    <citation type="submission" date="2019-12" db="EMBL/GenBank/DDBJ databases">
        <authorList>
            <person name="Zhang Y.-J."/>
        </authorList>
    </citation>
    <scope>NUCLEOTIDE SEQUENCE [LARGE SCALE GENOMIC DNA]</scope>
    <source>
        <strain evidence="2 3">CY05</strain>
    </source>
</reference>
<keyword evidence="3" id="KW-1185">Reference proteome</keyword>
<feature type="signal peptide" evidence="1">
    <location>
        <begin position="1"/>
        <end position="22"/>
    </location>
</feature>
<dbReference type="AlphaFoldDB" id="A0A6L6WIF3"/>
<protein>
    <submittedName>
        <fullName evidence="2">DUF3299 domain-containing protein</fullName>
    </submittedName>
</protein>
<comment type="caution">
    <text evidence="2">The sequence shown here is derived from an EMBL/GenBank/DDBJ whole genome shotgun (WGS) entry which is preliminary data.</text>
</comment>
<dbReference type="RefSeq" id="WP_157023881.1">
    <property type="nucleotide sequence ID" value="NZ_WQLV01000012.1"/>
</dbReference>
<sequence>MNTIRMALAAAFTVAFVVPATARDLQDITWVDLLPEERPYHDPFAKMDYDQISDLSELYHFEVMSQGDLDDAARAEVKALRASLEEQGLDPDQLFKQREIVMNQRRLAAIEPNPDVVGKNVRLPGYLLPLEMVDQKAVEFLLVPTVGACIHTPPPPANQMVFVRYEEGFEVDGLYNPVWISGEMRAQSHSSALYLVDGQTDIETTYVVDAVSVDAYQ</sequence>
<accession>A0A6L6WIF3</accession>
<dbReference type="InterPro" id="IPR021727">
    <property type="entry name" value="DUF3299"/>
</dbReference>
<feature type="chain" id="PRO_5026927800" evidence="1">
    <location>
        <begin position="23"/>
        <end position="217"/>
    </location>
</feature>
<evidence type="ECO:0000256" key="1">
    <source>
        <dbReference type="SAM" id="SignalP"/>
    </source>
</evidence>
<name>A0A6L6WIF3_9RHOB</name>
<organism evidence="2 3">
    <name type="scientific">Parasedimentitalea huanghaiensis</name>
    <dbReference type="NCBI Taxonomy" id="2682100"/>
    <lineage>
        <taxon>Bacteria</taxon>
        <taxon>Pseudomonadati</taxon>
        <taxon>Pseudomonadota</taxon>
        <taxon>Alphaproteobacteria</taxon>
        <taxon>Rhodobacterales</taxon>
        <taxon>Paracoccaceae</taxon>
        <taxon>Parasedimentitalea</taxon>
    </lineage>
</organism>